<feature type="non-terminal residue" evidence="6">
    <location>
        <position position="79"/>
    </location>
</feature>
<evidence type="ECO:0000256" key="4">
    <source>
        <dbReference type="ARBA" id="ARBA00023136"/>
    </source>
</evidence>
<protein>
    <submittedName>
        <fullName evidence="6">Solute carrier family 23 protein</fullName>
    </submittedName>
</protein>
<dbReference type="InterPro" id="IPR006043">
    <property type="entry name" value="NCS2"/>
</dbReference>
<evidence type="ECO:0000313" key="6">
    <source>
        <dbReference type="EMBL" id="MEI5617600.1"/>
    </source>
</evidence>
<comment type="caution">
    <text evidence="6">The sequence shown here is derived from an EMBL/GenBank/DDBJ whole genome shotgun (WGS) entry which is preliminary data.</text>
</comment>
<proteinExistence type="predicted"/>
<name>A0ABU8GWN1_9ACTN</name>
<evidence type="ECO:0000256" key="3">
    <source>
        <dbReference type="ARBA" id="ARBA00022989"/>
    </source>
</evidence>
<accession>A0ABU8GWN1</accession>
<evidence type="ECO:0000256" key="1">
    <source>
        <dbReference type="ARBA" id="ARBA00004141"/>
    </source>
</evidence>
<dbReference type="Pfam" id="PF00860">
    <property type="entry name" value="Xan_ur_permease"/>
    <property type="match status" value="1"/>
</dbReference>
<organism evidence="6 7">
    <name type="scientific">Streptomyces brasiliscabiei</name>
    <dbReference type="NCBI Taxonomy" id="2736302"/>
    <lineage>
        <taxon>Bacteria</taxon>
        <taxon>Bacillati</taxon>
        <taxon>Actinomycetota</taxon>
        <taxon>Actinomycetes</taxon>
        <taxon>Kitasatosporales</taxon>
        <taxon>Streptomycetaceae</taxon>
        <taxon>Streptomyces</taxon>
    </lineage>
</organism>
<gene>
    <name evidence="6" type="ORF">WB403_51805</name>
</gene>
<keyword evidence="4 5" id="KW-0472">Membrane</keyword>
<keyword evidence="7" id="KW-1185">Reference proteome</keyword>
<evidence type="ECO:0000313" key="7">
    <source>
        <dbReference type="Proteomes" id="UP001365781"/>
    </source>
</evidence>
<evidence type="ECO:0000256" key="2">
    <source>
        <dbReference type="ARBA" id="ARBA00022692"/>
    </source>
</evidence>
<feature type="transmembrane region" description="Helical" evidence="5">
    <location>
        <begin position="38"/>
        <end position="58"/>
    </location>
</feature>
<dbReference type="Proteomes" id="UP001365781">
    <property type="component" value="Unassembled WGS sequence"/>
</dbReference>
<dbReference type="RefSeq" id="WP_336559418.1">
    <property type="nucleotide sequence ID" value="NZ_JBBAYM010000839.1"/>
</dbReference>
<sequence length="79" mass="8619">VTNAGFVADGDWKHMLVAIVTFLIAAFINTNGKGFVKIIPFLIAIVGGYVLSFFLGLVDFTPVLKAAWFELPGFILPFK</sequence>
<comment type="subcellular location">
    <subcellularLocation>
        <location evidence="1">Membrane</location>
        <topology evidence="1">Multi-pass membrane protein</topology>
    </subcellularLocation>
</comment>
<dbReference type="EMBL" id="JBBAYM010000839">
    <property type="protein sequence ID" value="MEI5617600.1"/>
    <property type="molecule type" value="Genomic_DNA"/>
</dbReference>
<keyword evidence="3 5" id="KW-1133">Transmembrane helix</keyword>
<feature type="non-terminal residue" evidence="6">
    <location>
        <position position="1"/>
    </location>
</feature>
<evidence type="ECO:0000256" key="5">
    <source>
        <dbReference type="SAM" id="Phobius"/>
    </source>
</evidence>
<reference evidence="6 7" key="1">
    <citation type="submission" date="2024-03" db="EMBL/GenBank/DDBJ databases">
        <title>First Report of Pectobacterium brasiliscabiei causing potato scab in china.</title>
        <authorList>
            <person name="Handique U."/>
        </authorList>
    </citation>
    <scope>NUCLEOTIDE SEQUENCE [LARGE SCALE GENOMIC DNA]</scope>
    <source>
        <strain evidence="6 7">ZRIMU1503</strain>
    </source>
</reference>
<keyword evidence="2 5" id="KW-0812">Transmembrane</keyword>
<feature type="transmembrane region" description="Helical" evidence="5">
    <location>
        <begin position="12"/>
        <end position="31"/>
    </location>
</feature>